<name>A0AA39WGU5_9PEZI</name>
<evidence type="ECO:0000313" key="6">
    <source>
        <dbReference type="Proteomes" id="UP001174934"/>
    </source>
</evidence>
<dbReference type="InterPro" id="IPR036928">
    <property type="entry name" value="AS_sf"/>
</dbReference>
<evidence type="ECO:0000256" key="1">
    <source>
        <dbReference type="ARBA" id="ARBA00009199"/>
    </source>
</evidence>
<feature type="domain" description="Amidase" evidence="4">
    <location>
        <begin position="93"/>
        <end position="561"/>
    </location>
</feature>
<dbReference type="InterPro" id="IPR023631">
    <property type="entry name" value="Amidase_dom"/>
</dbReference>
<feature type="active site" description="Charge relay system" evidence="3">
    <location>
        <position position="227"/>
    </location>
</feature>
<evidence type="ECO:0000256" key="2">
    <source>
        <dbReference type="ARBA" id="ARBA00022801"/>
    </source>
</evidence>
<sequence>MDYDDCLGCPPAEPEAKKSWQEIAAEKRQADLAKIPLEWVLSPSVVAEARKQQKLVDGFVDGLLDEETCYITALDAPDLLQQMRSGSKTAVQVVTAFCKRAAAIHQITRNMLEIGFEAAFERATELDSFFQANKRLVGPLHGIPLTLKDQFHIKGLETSMAFVGWIGTFEGKRGTGKEKIFESEIIKEFRALGAVPIGKVGTSAETSNNILGYLWSPHNQSLSSGGSSGGEAVMQALRGSAFGIGTDIGGSVSMPAAFNGIFSLKPSSGRISMKDVANTGPGQLIMPTVAGIMGVSVTTLQLVLRSLLSTEPWLQDPYVIPLPWREAEEYNPNSGDATNETKPSFGFMDNDGVVTPHPPVQRGLRMVRDALNEAGFNLLDWNPPSNRESEAIHGVIARGDGCLDVWDALQLSGEPEVHEIEGLFEPHGPRMPLSLPDYQDVVVRMRDYRNKYQTYWMSTAEKTTDGQPVEVFISPVTPSAGLLPDKFFYAEYTNSTNVLDFPTVVIPVTTVDKDIDKVDPCFKPLSDIDKINMDAYDPSAYHGAPAAVQVVGRRLGEEKLLSMAQIVVDALKRYKTRRQGKCRLHS</sequence>
<feature type="active site" description="Acyl-ester intermediate" evidence="3">
    <location>
        <position position="251"/>
    </location>
</feature>
<dbReference type="Proteomes" id="UP001174934">
    <property type="component" value="Unassembled WGS sequence"/>
</dbReference>
<organism evidence="5 6">
    <name type="scientific">Bombardia bombarda</name>
    <dbReference type="NCBI Taxonomy" id="252184"/>
    <lineage>
        <taxon>Eukaryota</taxon>
        <taxon>Fungi</taxon>
        <taxon>Dikarya</taxon>
        <taxon>Ascomycota</taxon>
        <taxon>Pezizomycotina</taxon>
        <taxon>Sordariomycetes</taxon>
        <taxon>Sordariomycetidae</taxon>
        <taxon>Sordariales</taxon>
        <taxon>Lasiosphaeriaceae</taxon>
        <taxon>Bombardia</taxon>
    </lineage>
</organism>
<dbReference type="Gene3D" id="3.90.1300.10">
    <property type="entry name" value="Amidase signature (AS) domain"/>
    <property type="match status" value="1"/>
</dbReference>
<evidence type="ECO:0000313" key="5">
    <source>
        <dbReference type="EMBL" id="KAK0615153.1"/>
    </source>
</evidence>
<evidence type="ECO:0000259" key="4">
    <source>
        <dbReference type="Pfam" id="PF01425"/>
    </source>
</evidence>
<dbReference type="Pfam" id="PF01425">
    <property type="entry name" value="Amidase"/>
    <property type="match status" value="1"/>
</dbReference>
<dbReference type="AlphaFoldDB" id="A0AA39WGU5"/>
<keyword evidence="2" id="KW-0378">Hydrolase</keyword>
<dbReference type="SUPFAM" id="SSF75304">
    <property type="entry name" value="Amidase signature (AS) enzymes"/>
    <property type="match status" value="1"/>
</dbReference>
<protein>
    <submittedName>
        <fullName evidence="5">Amidase signature domain-containing protein</fullName>
    </submittedName>
</protein>
<dbReference type="GO" id="GO:0016787">
    <property type="term" value="F:hydrolase activity"/>
    <property type="evidence" value="ECO:0007669"/>
    <property type="project" value="UniProtKB-KW"/>
</dbReference>
<accession>A0AA39WGU5</accession>
<reference evidence="5" key="1">
    <citation type="submission" date="2023-06" db="EMBL/GenBank/DDBJ databases">
        <title>Genome-scale phylogeny and comparative genomics of the fungal order Sordariales.</title>
        <authorList>
            <consortium name="Lawrence Berkeley National Laboratory"/>
            <person name="Hensen N."/>
            <person name="Bonometti L."/>
            <person name="Westerberg I."/>
            <person name="Brannstrom I.O."/>
            <person name="Guillou S."/>
            <person name="Cros-Aarteil S."/>
            <person name="Calhoun S."/>
            <person name="Haridas S."/>
            <person name="Kuo A."/>
            <person name="Mondo S."/>
            <person name="Pangilinan J."/>
            <person name="Riley R."/>
            <person name="LaButti K."/>
            <person name="Andreopoulos B."/>
            <person name="Lipzen A."/>
            <person name="Chen C."/>
            <person name="Yanf M."/>
            <person name="Daum C."/>
            <person name="Ng V."/>
            <person name="Clum A."/>
            <person name="Steindorff A."/>
            <person name="Ohm R."/>
            <person name="Martin F."/>
            <person name="Silar P."/>
            <person name="Natvig D."/>
            <person name="Lalanne C."/>
            <person name="Gautier V."/>
            <person name="Ament-velasquez S.L."/>
            <person name="Kruys A."/>
            <person name="Hutchinson M.I."/>
            <person name="Powell A.J."/>
            <person name="Barry K."/>
            <person name="Miller A.N."/>
            <person name="Grigoriev I.V."/>
            <person name="Debuchy R."/>
            <person name="Gladieux P."/>
            <person name="Thoren M.H."/>
            <person name="Johannesson H."/>
        </authorList>
    </citation>
    <scope>NUCLEOTIDE SEQUENCE</scope>
    <source>
        <strain evidence="5">SMH3391-2</strain>
    </source>
</reference>
<keyword evidence="6" id="KW-1185">Reference proteome</keyword>
<dbReference type="EMBL" id="JAULSR010000007">
    <property type="protein sequence ID" value="KAK0615153.1"/>
    <property type="molecule type" value="Genomic_DNA"/>
</dbReference>
<evidence type="ECO:0000256" key="3">
    <source>
        <dbReference type="PIRSR" id="PIRSR001221-1"/>
    </source>
</evidence>
<comment type="similarity">
    <text evidence="1">Belongs to the amidase family.</text>
</comment>
<dbReference type="PIRSF" id="PIRSF001221">
    <property type="entry name" value="Amidase_fungi"/>
    <property type="match status" value="1"/>
</dbReference>
<gene>
    <name evidence="5" type="ORF">B0T17DRAFT_497929</name>
</gene>
<dbReference type="PANTHER" id="PTHR46072">
    <property type="entry name" value="AMIDASE-RELATED-RELATED"/>
    <property type="match status" value="1"/>
</dbReference>
<feature type="active site" description="Charge relay system" evidence="3">
    <location>
        <position position="148"/>
    </location>
</feature>
<comment type="caution">
    <text evidence="5">The sequence shown here is derived from an EMBL/GenBank/DDBJ whole genome shotgun (WGS) entry which is preliminary data.</text>
</comment>
<dbReference type="PANTHER" id="PTHR46072:SF8">
    <property type="entry name" value="AMIDASE DOMAIN-CONTAINING PROTEIN"/>
    <property type="match status" value="1"/>
</dbReference>
<proteinExistence type="inferred from homology"/>